<feature type="region of interest" description="Disordered" evidence="1">
    <location>
        <begin position="73"/>
        <end position="153"/>
    </location>
</feature>
<dbReference type="EMBL" id="JAULSN010000014">
    <property type="protein sequence ID" value="KAK3360874.1"/>
    <property type="molecule type" value="Genomic_DNA"/>
</dbReference>
<reference evidence="2" key="1">
    <citation type="journal article" date="2023" name="Mol. Phylogenet. Evol.">
        <title>Genome-scale phylogeny and comparative genomics of the fungal order Sordariales.</title>
        <authorList>
            <person name="Hensen N."/>
            <person name="Bonometti L."/>
            <person name="Westerberg I."/>
            <person name="Brannstrom I.O."/>
            <person name="Guillou S."/>
            <person name="Cros-Aarteil S."/>
            <person name="Calhoun S."/>
            <person name="Haridas S."/>
            <person name="Kuo A."/>
            <person name="Mondo S."/>
            <person name="Pangilinan J."/>
            <person name="Riley R."/>
            <person name="LaButti K."/>
            <person name="Andreopoulos B."/>
            <person name="Lipzen A."/>
            <person name="Chen C."/>
            <person name="Yan M."/>
            <person name="Daum C."/>
            <person name="Ng V."/>
            <person name="Clum A."/>
            <person name="Steindorff A."/>
            <person name="Ohm R.A."/>
            <person name="Martin F."/>
            <person name="Silar P."/>
            <person name="Natvig D.O."/>
            <person name="Lalanne C."/>
            <person name="Gautier V."/>
            <person name="Ament-Velasquez S.L."/>
            <person name="Kruys A."/>
            <person name="Hutchinson M.I."/>
            <person name="Powell A.J."/>
            <person name="Barry K."/>
            <person name="Miller A.N."/>
            <person name="Grigoriev I.V."/>
            <person name="Debuchy R."/>
            <person name="Gladieux P."/>
            <person name="Hiltunen Thoren M."/>
            <person name="Johannesson H."/>
        </authorList>
    </citation>
    <scope>NUCLEOTIDE SEQUENCE</scope>
    <source>
        <strain evidence="2">CBS 958.72</strain>
    </source>
</reference>
<dbReference type="AlphaFoldDB" id="A0AAE0JS39"/>
<reference evidence="2" key="2">
    <citation type="submission" date="2023-06" db="EMBL/GenBank/DDBJ databases">
        <authorList>
            <consortium name="Lawrence Berkeley National Laboratory"/>
            <person name="Haridas S."/>
            <person name="Hensen N."/>
            <person name="Bonometti L."/>
            <person name="Westerberg I."/>
            <person name="Brannstrom I.O."/>
            <person name="Guillou S."/>
            <person name="Cros-Aarteil S."/>
            <person name="Calhoun S."/>
            <person name="Kuo A."/>
            <person name="Mondo S."/>
            <person name="Pangilinan J."/>
            <person name="Riley R."/>
            <person name="Labutti K."/>
            <person name="Andreopoulos B."/>
            <person name="Lipzen A."/>
            <person name="Chen C."/>
            <person name="Yanf M."/>
            <person name="Daum C."/>
            <person name="Ng V."/>
            <person name="Clum A."/>
            <person name="Steindorff A."/>
            <person name="Ohm R."/>
            <person name="Martin F."/>
            <person name="Silar P."/>
            <person name="Natvig D."/>
            <person name="Lalanne C."/>
            <person name="Gautier V."/>
            <person name="Ament-Velasquez S.L."/>
            <person name="Kruys A."/>
            <person name="Hutchinson M.I."/>
            <person name="Powell A.J."/>
            <person name="Barry K."/>
            <person name="Miller A.N."/>
            <person name="Grigoriev I.V."/>
            <person name="Debuchy R."/>
            <person name="Gladieux P."/>
            <person name="Thoren M.H."/>
            <person name="Johannesson H."/>
        </authorList>
    </citation>
    <scope>NUCLEOTIDE SEQUENCE</scope>
    <source>
        <strain evidence="2">CBS 958.72</strain>
    </source>
</reference>
<proteinExistence type="predicted"/>
<keyword evidence="3" id="KW-1185">Reference proteome</keyword>
<evidence type="ECO:0000313" key="2">
    <source>
        <dbReference type="EMBL" id="KAK3360874.1"/>
    </source>
</evidence>
<accession>A0AAE0JS39</accession>
<protein>
    <submittedName>
        <fullName evidence="2">Uncharacterized protein</fullName>
    </submittedName>
</protein>
<gene>
    <name evidence="2" type="ORF">B0T24DRAFT_671765</name>
</gene>
<name>A0AAE0JS39_9PEZI</name>
<comment type="caution">
    <text evidence="2">The sequence shown here is derived from an EMBL/GenBank/DDBJ whole genome shotgun (WGS) entry which is preliminary data.</text>
</comment>
<organism evidence="2 3">
    <name type="scientific">Lasiosphaeria ovina</name>
    <dbReference type="NCBI Taxonomy" id="92902"/>
    <lineage>
        <taxon>Eukaryota</taxon>
        <taxon>Fungi</taxon>
        <taxon>Dikarya</taxon>
        <taxon>Ascomycota</taxon>
        <taxon>Pezizomycotina</taxon>
        <taxon>Sordariomycetes</taxon>
        <taxon>Sordariomycetidae</taxon>
        <taxon>Sordariales</taxon>
        <taxon>Lasiosphaeriaceae</taxon>
        <taxon>Lasiosphaeria</taxon>
    </lineage>
</organism>
<evidence type="ECO:0000256" key="1">
    <source>
        <dbReference type="SAM" id="MobiDB-lite"/>
    </source>
</evidence>
<dbReference type="Proteomes" id="UP001287356">
    <property type="component" value="Unassembled WGS sequence"/>
</dbReference>
<sequence>MDFPKLSNGKTDWKATFALEDPDWVDPCELLIFGDLDNPARWEPFDFGDPDRLRFPEVSEMLAKKRRDVLEAERVKNEATPARDEATPEVKDEPMAAVKDEPPAVKDDPTAVKDEPTAMKDEPTIVKDEPTALKDEHIAVKDEPTAVKDEPTL</sequence>
<evidence type="ECO:0000313" key="3">
    <source>
        <dbReference type="Proteomes" id="UP001287356"/>
    </source>
</evidence>